<reference evidence="1 2" key="1">
    <citation type="journal article" date="2016" name="Nat. Commun.">
        <title>Thousands of microbial genomes shed light on interconnected biogeochemical processes in an aquifer system.</title>
        <authorList>
            <person name="Anantharaman K."/>
            <person name="Brown C.T."/>
            <person name="Hug L.A."/>
            <person name="Sharon I."/>
            <person name="Castelle C.J."/>
            <person name="Probst A.J."/>
            <person name="Thomas B.C."/>
            <person name="Singh A."/>
            <person name="Wilkins M.J."/>
            <person name="Karaoz U."/>
            <person name="Brodie E.L."/>
            <person name="Williams K.H."/>
            <person name="Hubbard S.S."/>
            <person name="Banfield J.F."/>
        </authorList>
    </citation>
    <scope>NUCLEOTIDE SEQUENCE [LARGE SCALE GENOMIC DNA]</scope>
</reference>
<dbReference type="AlphaFoldDB" id="A0A1F5RFY1"/>
<protein>
    <recommendedName>
        <fullName evidence="3">SAM-dependent methyltransferase TRM5/TYW2-type domain-containing protein</fullName>
    </recommendedName>
</protein>
<dbReference type="EMBL" id="MFFM01000019">
    <property type="protein sequence ID" value="OGF13405.1"/>
    <property type="molecule type" value="Genomic_DNA"/>
</dbReference>
<evidence type="ECO:0008006" key="3">
    <source>
        <dbReference type="Google" id="ProtNLM"/>
    </source>
</evidence>
<evidence type="ECO:0000313" key="1">
    <source>
        <dbReference type="EMBL" id="OGF13405.1"/>
    </source>
</evidence>
<dbReference type="InterPro" id="IPR052514">
    <property type="entry name" value="SAM-dependent_MTase"/>
</dbReference>
<comment type="caution">
    <text evidence="1">The sequence shown here is derived from an EMBL/GenBank/DDBJ whole genome shotgun (WGS) entry which is preliminary data.</text>
</comment>
<dbReference type="PANTHER" id="PTHR34203:SF15">
    <property type="entry name" value="SLL1173 PROTEIN"/>
    <property type="match status" value="1"/>
</dbReference>
<evidence type="ECO:0000313" key="2">
    <source>
        <dbReference type="Proteomes" id="UP000177230"/>
    </source>
</evidence>
<dbReference type="SUPFAM" id="SSF53335">
    <property type="entry name" value="S-adenosyl-L-methionine-dependent methyltransferases"/>
    <property type="match status" value="1"/>
</dbReference>
<dbReference type="Proteomes" id="UP000177230">
    <property type="component" value="Unassembled WGS sequence"/>
</dbReference>
<dbReference type="InterPro" id="IPR006342">
    <property type="entry name" value="FkbM_mtfrase"/>
</dbReference>
<dbReference type="PANTHER" id="PTHR34203">
    <property type="entry name" value="METHYLTRANSFERASE, FKBM FAMILY PROTEIN"/>
    <property type="match status" value="1"/>
</dbReference>
<sequence length="158" mass="18263">MMFYSHLRAIYRFFYRWLPFKNQLVHFIRDLGIKPNVVAAHIPLGEQLGRNRILRINIANTQIKILSHDLPLENNMFWKGLDQGWEKISLGLWLSLCKTANVVFDVGANIGIYSLAAKVANPQVVVHAFEPLGMNYKILTENCRLNNFDVLCHQNSRI</sequence>
<accession>A0A1F5RFY1</accession>
<dbReference type="NCBIfam" id="TIGR01444">
    <property type="entry name" value="fkbM_fam"/>
    <property type="match status" value="1"/>
</dbReference>
<gene>
    <name evidence="1" type="ORF">A2024_05320</name>
</gene>
<dbReference type="Gene3D" id="3.40.50.150">
    <property type="entry name" value="Vaccinia Virus protein VP39"/>
    <property type="match status" value="1"/>
</dbReference>
<proteinExistence type="predicted"/>
<name>A0A1F5RFY1_9BACT</name>
<dbReference type="InterPro" id="IPR029063">
    <property type="entry name" value="SAM-dependent_MTases_sf"/>
</dbReference>
<organism evidence="1 2">
    <name type="scientific">Candidatus Edwardsbacteria bacterium GWF2_54_11</name>
    <dbReference type="NCBI Taxonomy" id="1817851"/>
    <lineage>
        <taxon>Bacteria</taxon>
        <taxon>Candidatus Edwardsiibacteriota</taxon>
    </lineage>
</organism>